<dbReference type="EMBL" id="CP097116">
    <property type="protein sequence ID" value="USS85045.1"/>
    <property type="molecule type" value="Genomic_DNA"/>
</dbReference>
<dbReference type="RefSeq" id="WP_252749940.1">
    <property type="nucleotide sequence ID" value="NZ_CP097116.1"/>
</dbReference>
<gene>
    <name evidence="1" type="ORF">M3M35_07080</name>
</gene>
<sequence length="401" mass="47588">MGKENNLLIIGNGFDLFHGMKTSFSDFVDKEFTYFDWYILERMKREAITSRIYENTADTKKYIDGINLGINWFDLETILRDSMFFEYYNLDKYKYFINFNAVIKRWKINLRKYLKNEENKIKVKEFYKINDILNNSDSILTFNYTKTLETLYGVSYGKINYFHGSIDEDFVFGYSSAKKAKIFGKNMDKLYENDVNKVVNLDTQRNGDHSLELNKLLLSSIKEIQRFILWTRRNENYSKIPKNDLVSIFLRDISNETPESSYAYYTIQLGDFLEMRNPFQKDENSDDSIYRYINYLRGFGHVKALEALKKYFNYIQNLNIDDSESIITIIGHDFNSDIDINSFISQAVGRIKKVRYYYYVDESDDGSDKEDELRESIKESLSTQFNIDKKSIRAINLETLK</sequence>
<dbReference type="Proteomes" id="UP001056707">
    <property type="component" value="Chromosome"/>
</dbReference>
<name>A0ABY5BP99_9LACO</name>
<proteinExistence type="predicted"/>
<reference evidence="1" key="1">
    <citation type="submission" date="2022-05" db="EMBL/GenBank/DDBJ databases">
        <authorList>
            <person name="Oliphant S.A."/>
            <person name="Watson-Haigh N.S."/>
            <person name="Sumby K.M."/>
            <person name="Gardner J.M."/>
            <person name="Jiranek V."/>
        </authorList>
    </citation>
    <scope>NUCLEOTIDE SEQUENCE</scope>
    <source>
        <strain evidence="1">KI16_H9</strain>
    </source>
</reference>
<keyword evidence="2" id="KW-1185">Reference proteome</keyword>
<evidence type="ECO:0000313" key="1">
    <source>
        <dbReference type="EMBL" id="USS85045.1"/>
    </source>
</evidence>
<organism evidence="1 2">
    <name type="scientific">Fructilactobacillus myrtifloralis</name>
    <dbReference type="NCBI Taxonomy" id="2940301"/>
    <lineage>
        <taxon>Bacteria</taxon>
        <taxon>Bacillati</taxon>
        <taxon>Bacillota</taxon>
        <taxon>Bacilli</taxon>
        <taxon>Lactobacillales</taxon>
        <taxon>Lactobacillaceae</taxon>
        <taxon>Fructilactobacillus</taxon>
    </lineage>
</organism>
<accession>A0ABY5BP99</accession>
<evidence type="ECO:0000313" key="2">
    <source>
        <dbReference type="Proteomes" id="UP001056707"/>
    </source>
</evidence>
<dbReference type="InterPro" id="IPR025935">
    <property type="entry name" value="AbiH"/>
</dbReference>
<protein>
    <submittedName>
        <fullName evidence="1">Bacteriophage abortive infection AbiH family protein</fullName>
    </submittedName>
</protein>
<dbReference type="Pfam" id="PF14253">
    <property type="entry name" value="AbiH"/>
    <property type="match status" value="1"/>
</dbReference>